<keyword evidence="2" id="KW-1185">Reference proteome</keyword>
<evidence type="ECO:0000313" key="2">
    <source>
        <dbReference type="Proteomes" id="UP001243375"/>
    </source>
</evidence>
<organism evidence="1 2">
    <name type="scientific">Naganishia vaughanmartiniae</name>
    <dbReference type="NCBI Taxonomy" id="1424756"/>
    <lineage>
        <taxon>Eukaryota</taxon>
        <taxon>Fungi</taxon>
        <taxon>Dikarya</taxon>
        <taxon>Basidiomycota</taxon>
        <taxon>Agaricomycotina</taxon>
        <taxon>Tremellomycetes</taxon>
        <taxon>Filobasidiales</taxon>
        <taxon>Filobasidiaceae</taxon>
        <taxon>Naganishia</taxon>
    </lineage>
</organism>
<dbReference type="Proteomes" id="UP001243375">
    <property type="component" value="Unassembled WGS sequence"/>
</dbReference>
<dbReference type="EMBL" id="JASBWU010000022">
    <property type="protein sequence ID" value="KAJ9113181.1"/>
    <property type="molecule type" value="Genomic_DNA"/>
</dbReference>
<name>A0ACC2WNZ2_9TREE</name>
<evidence type="ECO:0000313" key="1">
    <source>
        <dbReference type="EMBL" id="KAJ9113181.1"/>
    </source>
</evidence>
<gene>
    <name evidence="1" type="ORF">QFC22_006020</name>
</gene>
<protein>
    <submittedName>
        <fullName evidence="1">Uncharacterized protein</fullName>
    </submittedName>
</protein>
<reference evidence="1" key="1">
    <citation type="submission" date="2023-04" db="EMBL/GenBank/DDBJ databases">
        <title>Draft Genome sequencing of Naganishia species isolated from polar environments using Oxford Nanopore Technology.</title>
        <authorList>
            <person name="Leo P."/>
            <person name="Venkateswaran K."/>
        </authorList>
    </citation>
    <scope>NUCLEOTIDE SEQUENCE</scope>
    <source>
        <strain evidence="1">MNA-CCFEE 5425</strain>
    </source>
</reference>
<proteinExistence type="predicted"/>
<accession>A0ACC2WNZ2</accession>
<sequence>MSSTNKQETKFIVRYDPHVAPETGSSQSYKLLEISPELARVIEAAEKDGKEGVTYVAWAFPAFLSLTLALARAPGDDAVICTSSQTFSLRTITISNSMLFLRPTPTTSSTTVLDSPEPQQQQQNLLIQDTAHEILELTPTVPRLDRLETLLKHTSWTGMRGFGDGAGGLRGVKRSFVDERVDMDGTHSALLQSLVQASDVELDAGLKDRNVIQVDATSSDDRYADPSAIAVDLETDFSVDPQVSRGVMGVFGDLVVVLDDDAAAAAAAAGGREVWRARLPRLVKEIGRGLLSLESTLDPPTVDDFMARWKEQVGPEYEMLLTLDSLEGEYLLKQPPPSSSSALLRSSPLVVPFSVSTLPLDPAQRFSDLFATRAQWRPEDMQPFLRGLTPEGDRKALDKLVVKYVRVVKDSGKGGKGSSVWWHARR</sequence>
<comment type="caution">
    <text evidence="1">The sequence shown here is derived from an EMBL/GenBank/DDBJ whole genome shotgun (WGS) entry which is preliminary data.</text>
</comment>